<evidence type="ECO:0000313" key="2">
    <source>
        <dbReference type="EMBL" id="ARF53654.1"/>
    </source>
</evidence>
<evidence type="ECO:0000259" key="1">
    <source>
        <dbReference type="PROSITE" id="PS51695"/>
    </source>
</evidence>
<evidence type="ECO:0000313" key="3">
    <source>
        <dbReference type="Proteomes" id="UP000192726"/>
    </source>
</evidence>
<dbReference type="GO" id="GO:0008240">
    <property type="term" value="F:tripeptidyl-peptidase activity"/>
    <property type="evidence" value="ECO:0007669"/>
    <property type="project" value="TreeGrafter"/>
</dbReference>
<dbReference type="KEGG" id="sgv:B1H19_05180"/>
<dbReference type="InterPro" id="IPR036852">
    <property type="entry name" value="Peptidase_S8/S53_dom_sf"/>
</dbReference>
<accession>A0A1V0TL45</accession>
<proteinExistence type="predicted"/>
<dbReference type="OrthoDB" id="151889at2"/>
<gene>
    <name evidence="2" type="ORF">B1H19_05180</name>
</gene>
<protein>
    <submittedName>
        <fullName evidence="2">Peptidase S8</fullName>
    </submittedName>
</protein>
<sequence length="446" mass="45436">MHRREIPSGSLVIHRHQLKRRMRRTVAALTAMLTLTVTALTIGLATGVQAAALSSAPHASPSASTTDFGCVHPSKAGQARCFGVMKAHRTPSGRMSPFTTGSPTTMGFVPSDLRSAYNLGGTSGSGRTVAIVDAMDDPNAESDLAAYRSAYGLPSCTTANGCFHKVNQRGQASPMPSGDYGWAEEISLDLDMVSATCPSCHILLVEANSANVPDLMTAEDTAATTSGVVSVSNSWGGSEDNTITSVDSHFNHPGVAITASSGDSGYGVFWPASSPYVTAVGGTSLSKASNSRGWTETAWSGAGSGCSAYEAKPSWQHDSGCAKRTVADVAAVADPHTGVAVYDTYNSCGGAMLCDTRLQLGLAQGADGWVEVGGTSVSSPIIASVYALAGNTSSVANGSYPYSHTSALHDVTSGSNGFCGGSYLCTGGPGYDGPTGLGTPNGTGAF</sequence>
<dbReference type="AlphaFoldDB" id="A0A1V0TL45"/>
<dbReference type="InterPro" id="IPR030400">
    <property type="entry name" value="Sedolisin_dom"/>
</dbReference>
<dbReference type="Gene3D" id="3.40.50.200">
    <property type="entry name" value="Peptidase S8/S53 domain"/>
    <property type="match status" value="1"/>
</dbReference>
<dbReference type="EMBL" id="CP020569">
    <property type="protein sequence ID" value="ARF53654.1"/>
    <property type="molecule type" value="Genomic_DNA"/>
</dbReference>
<dbReference type="PANTHER" id="PTHR14218:SF15">
    <property type="entry name" value="TRIPEPTIDYL-PEPTIDASE 1"/>
    <property type="match status" value="1"/>
</dbReference>
<dbReference type="GO" id="GO:0006508">
    <property type="term" value="P:proteolysis"/>
    <property type="evidence" value="ECO:0007669"/>
    <property type="project" value="InterPro"/>
</dbReference>
<name>A0A1V0TL45_9ACTN</name>
<reference evidence="2 3" key="1">
    <citation type="submission" date="2017-04" db="EMBL/GenBank/DDBJ databases">
        <title>Complete Genome Sequence of Streptomyces gilvosporeus F607, a Capable Producer of Natamycin.</title>
        <authorList>
            <person name="Zong G."/>
            <person name="Zhong C."/>
            <person name="Fu J."/>
            <person name="Qin R."/>
            <person name="Cao G."/>
        </authorList>
    </citation>
    <scope>NUCLEOTIDE SEQUENCE [LARGE SCALE GENOMIC DNA]</scope>
    <source>
        <strain evidence="2 3">F607</strain>
    </source>
</reference>
<dbReference type="PANTHER" id="PTHR14218">
    <property type="entry name" value="PROTEASE S8 TRIPEPTIDYL PEPTIDASE I CLN2"/>
    <property type="match status" value="1"/>
</dbReference>
<dbReference type="STRING" id="553510.B1H19_05180"/>
<organism evidence="2 3">
    <name type="scientific">Streptomyces gilvosporeus</name>
    <dbReference type="NCBI Taxonomy" id="553510"/>
    <lineage>
        <taxon>Bacteria</taxon>
        <taxon>Bacillati</taxon>
        <taxon>Actinomycetota</taxon>
        <taxon>Actinomycetes</taxon>
        <taxon>Kitasatosporales</taxon>
        <taxon>Streptomycetaceae</taxon>
        <taxon>Streptomyces</taxon>
    </lineage>
</organism>
<dbReference type="Proteomes" id="UP000192726">
    <property type="component" value="Chromosome"/>
</dbReference>
<dbReference type="InterPro" id="IPR050819">
    <property type="entry name" value="Tripeptidyl-peptidase_I"/>
</dbReference>
<dbReference type="GO" id="GO:0004252">
    <property type="term" value="F:serine-type endopeptidase activity"/>
    <property type="evidence" value="ECO:0007669"/>
    <property type="project" value="InterPro"/>
</dbReference>
<feature type="domain" description="Peptidase S53" evidence="1">
    <location>
        <begin position="107"/>
        <end position="446"/>
    </location>
</feature>
<keyword evidence="3" id="KW-1185">Reference proteome</keyword>
<dbReference type="SUPFAM" id="SSF52743">
    <property type="entry name" value="Subtilisin-like"/>
    <property type="match status" value="1"/>
</dbReference>
<dbReference type="CDD" id="cd04056">
    <property type="entry name" value="Peptidases_S53"/>
    <property type="match status" value="1"/>
</dbReference>
<dbReference type="PROSITE" id="PS51695">
    <property type="entry name" value="SEDOLISIN"/>
    <property type="match status" value="1"/>
</dbReference>